<feature type="region of interest" description="Disordered" evidence="1">
    <location>
        <begin position="221"/>
        <end position="271"/>
    </location>
</feature>
<sequence length="427" mass="46214">MICYGIMDSSYATRNHESSACSMTWSEVSLSTRAVILGFIDREANEGVHIISSPASKVVVDKQDFEVAQEKFILHIAVSRRPVLNYNSDGSSSMNIAGLFSSSSSSSPFPPSYGPRAGQPPPTTTSTPPCGKSPGKKEEENSLFSKHSKTHLLSKDIYTLYTKKYGGPLRLHGVTGEASQNDLSRPFKCSACYLFRDINSIPRPTLPEPYFRFHPVPPTPLNPTSSRAENLHPASSPTSLCARKPPTPASLIPDPRPERMPPAHSPSRSTTDVLYARKPPSAPAIDQAFHIGRSTWASTNANRSGLAGIPLRKKTTDAGIPLSRSKNGAHAAGTSSFQIWASASPTSLTGFRYFPEGSVPVPDTYPVPPLTVFLSQPTISCCNRTVHHPFQAYNCPTTHHFLQNTTSTMITPIPAVVALLWSVDVSA</sequence>
<evidence type="ECO:0000256" key="1">
    <source>
        <dbReference type="SAM" id="MobiDB-lite"/>
    </source>
</evidence>
<feature type="region of interest" description="Disordered" evidence="1">
    <location>
        <begin position="107"/>
        <end position="146"/>
    </location>
</feature>
<dbReference type="Proteomes" id="UP001412067">
    <property type="component" value="Unassembled WGS sequence"/>
</dbReference>
<proteinExistence type="predicted"/>
<gene>
    <name evidence="2" type="ORF">KSP40_PGU002293</name>
</gene>
<keyword evidence="3" id="KW-1185">Reference proteome</keyword>
<dbReference type="EMBL" id="JBBWWR010000013">
    <property type="protein sequence ID" value="KAK8955795.1"/>
    <property type="molecule type" value="Genomic_DNA"/>
</dbReference>
<name>A0ABR2M1D7_9ASPA</name>
<protein>
    <submittedName>
        <fullName evidence="2">Uncharacterized protein</fullName>
    </submittedName>
</protein>
<reference evidence="2 3" key="1">
    <citation type="journal article" date="2022" name="Nat. Plants">
        <title>Genomes of leafy and leafless Platanthera orchids illuminate the evolution of mycoheterotrophy.</title>
        <authorList>
            <person name="Li M.H."/>
            <person name="Liu K.W."/>
            <person name="Li Z."/>
            <person name="Lu H.C."/>
            <person name="Ye Q.L."/>
            <person name="Zhang D."/>
            <person name="Wang J.Y."/>
            <person name="Li Y.F."/>
            <person name="Zhong Z.M."/>
            <person name="Liu X."/>
            <person name="Yu X."/>
            <person name="Liu D.K."/>
            <person name="Tu X.D."/>
            <person name="Liu B."/>
            <person name="Hao Y."/>
            <person name="Liao X.Y."/>
            <person name="Jiang Y.T."/>
            <person name="Sun W.H."/>
            <person name="Chen J."/>
            <person name="Chen Y.Q."/>
            <person name="Ai Y."/>
            <person name="Zhai J.W."/>
            <person name="Wu S.S."/>
            <person name="Zhou Z."/>
            <person name="Hsiao Y.Y."/>
            <person name="Wu W.L."/>
            <person name="Chen Y.Y."/>
            <person name="Lin Y.F."/>
            <person name="Hsu J.L."/>
            <person name="Li C.Y."/>
            <person name="Wang Z.W."/>
            <person name="Zhao X."/>
            <person name="Zhong W.Y."/>
            <person name="Ma X.K."/>
            <person name="Ma L."/>
            <person name="Huang J."/>
            <person name="Chen G.Z."/>
            <person name="Huang M.Z."/>
            <person name="Huang L."/>
            <person name="Peng D.H."/>
            <person name="Luo Y.B."/>
            <person name="Zou S.Q."/>
            <person name="Chen S.P."/>
            <person name="Lan S."/>
            <person name="Tsai W.C."/>
            <person name="Van de Peer Y."/>
            <person name="Liu Z.J."/>
        </authorList>
    </citation>
    <scope>NUCLEOTIDE SEQUENCE [LARGE SCALE GENOMIC DNA]</scope>
    <source>
        <strain evidence="2">Lor288</strain>
    </source>
</reference>
<evidence type="ECO:0000313" key="2">
    <source>
        <dbReference type="EMBL" id="KAK8955795.1"/>
    </source>
</evidence>
<evidence type="ECO:0000313" key="3">
    <source>
        <dbReference type="Proteomes" id="UP001412067"/>
    </source>
</evidence>
<feature type="compositionally biased region" description="Pro residues" evidence="1">
    <location>
        <begin position="108"/>
        <end position="123"/>
    </location>
</feature>
<comment type="caution">
    <text evidence="2">The sequence shown here is derived from an EMBL/GenBank/DDBJ whole genome shotgun (WGS) entry which is preliminary data.</text>
</comment>
<feature type="compositionally biased region" description="Polar residues" evidence="1">
    <location>
        <begin position="222"/>
        <end position="239"/>
    </location>
</feature>
<accession>A0ABR2M1D7</accession>
<organism evidence="2 3">
    <name type="scientific">Platanthera guangdongensis</name>
    <dbReference type="NCBI Taxonomy" id="2320717"/>
    <lineage>
        <taxon>Eukaryota</taxon>
        <taxon>Viridiplantae</taxon>
        <taxon>Streptophyta</taxon>
        <taxon>Embryophyta</taxon>
        <taxon>Tracheophyta</taxon>
        <taxon>Spermatophyta</taxon>
        <taxon>Magnoliopsida</taxon>
        <taxon>Liliopsida</taxon>
        <taxon>Asparagales</taxon>
        <taxon>Orchidaceae</taxon>
        <taxon>Orchidoideae</taxon>
        <taxon>Orchideae</taxon>
        <taxon>Orchidinae</taxon>
        <taxon>Platanthera</taxon>
    </lineage>
</organism>